<dbReference type="GO" id="GO:0006412">
    <property type="term" value="P:translation"/>
    <property type="evidence" value="ECO:0007669"/>
    <property type="project" value="UniProtKB-UniRule"/>
</dbReference>
<dbReference type="Proteomes" id="UP000094828">
    <property type="component" value="Unassembled WGS sequence"/>
</dbReference>
<comment type="function">
    <text evidence="1">Allows the formation of correctly charged Asn-tRNA(Asn) or Gln-tRNA(Gln) through the transamidation of misacylated Asp-tRNA(Asn) or Glu-tRNA(Gln) in organisms which lack either or both of asparaginyl-tRNA or glutaminyl-tRNA synthetases. The reaction takes place in the presence of glutamine and ATP through an activated phospho-Asp-tRNA(Asn) or phospho-Glu-tRNA(Gln).</text>
</comment>
<reference evidence="2 3" key="1">
    <citation type="submission" date="2016-05" db="EMBL/GenBank/DDBJ databases">
        <title>Genomic and physiological characterization of Planctopirus sp. isolated from fresh water lake.</title>
        <authorList>
            <person name="Subhash Y."/>
            <person name="Ramana C."/>
        </authorList>
    </citation>
    <scope>NUCLEOTIDE SEQUENCE [LARGE SCALE GENOMIC DNA]</scope>
    <source>
        <strain evidence="2 3">JC280</strain>
    </source>
</reference>
<evidence type="ECO:0000256" key="1">
    <source>
        <dbReference type="HAMAP-Rule" id="MF_00122"/>
    </source>
</evidence>
<sequence length="106" mass="11604">MTQPQQATETSPALPLSDVARIARLARLKLTENELAIYANQLGKILEFMTVLREVDTTGIEPMISAVPCENVFRDDLIVESLPRKLALANAPKTDGKSFLVPNILG</sequence>
<dbReference type="NCBIfam" id="TIGR00135">
    <property type="entry name" value="gatC"/>
    <property type="match status" value="1"/>
</dbReference>
<comment type="catalytic activity">
    <reaction evidence="1">
        <text>L-aspartyl-tRNA(Asn) + L-glutamine + ATP + H2O = L-asparaginyl-tRNA(Asn) + L-glutamate + ADP + phosphate + 2 H(+)</text>
        <dbReference type="Rhea" id="RHEA:14513"/>
        <dbReference type="Rhea" id="RHEA-COMP:9674"/>
        <dbReference type="Rhea" id="RHEA-COMP:9677"/>
        <dbReference type="ChEBI" id="CHEBI:15377"/>
        <dbReference type="ChEBI" id="CHEBI:15378"/>
        <dbReference type="ChEBI" id="CHEBI:29985"/>
        <dbReference type="ChEBI" id="CHEBI:30616"/>
        <dbReference type="ChEBI" id="CHEBI:43474"/>
        <dbReference type="ChEBI" id="CHEBI:58359"/>
        <dbReference type="ChEBI" id="CHEBI:78515"/>
        <dbReference type="ChEBI" id="CHEBI:78516"/>
        <dbReference type="ChEBI" id="CHEBI:456216"/>
    </reaction>
</comment>
<dbReference type="HAMAP" id="MF_00122">
    <property type="entry name" value="GatC"/>
    <property type="match status" value="1"/>
</dbReference>
<accession>A0A1C3E3V2</accession>
<dbReference type="GO" id="GO:0070681">
    <property type="term" value="P:glutaminyl-tRNAGln biosynthesis via transamidation"/>
    <property type="evidence" value="ECO:0007669"/>
    <property type="project" value="TreeGrafter"/>
</dbReference>
<comment type="similarity">
    <text evidence="1">Belongs to the GatC family.</text>
</comment>
<keyword evidence="1" id="KW-0436">Ligase</keyword>
<dbReference type="PANTHER" id="PTHR15004:SF0">
    <property type="entry name" value="GLUTAMYL-TRNA(GLN) AMIDOTRANSFERASE SUBUNIT C, MITOCHONDRIAL"/>
    <property type="match status" value="1"/>
</dbReference>
<dbReference type="OrthoDB" id="9813938at2"/>
<dbReference type="SUPFAM" id="SSF141000">
    <property type="entry name" value="Glu-tRNAGln amidotransferase C subunit"/>
    <property type="match status" value="1"/>
</dbReference>
<evidence type="ECO:0000313" key="2">
    <source>
        <dbReference type="EMBL" id="ODA27926.1"/>
    </source>
</evidence>
<dbReference type="PANTHER" id="PTHR15004">
    <property type="entry name" value="GLUTAMYL-TRNA(GLN) AMIDOTRANSFERASE SUBUNIT C, MITOCHONDRIAL"/>
    <property type="match status" value="1"/>
</dbReference>
<comment type="catalytic activity">
    <reaction evidence="1">
        <text>L-glutamyl-tRNA(Gln) + L-glutamine + ATP + H2O = L-glutaminyl-tRNA(Gln) + L-glutamate + ADP + phosphate + H(+)</text>
        <dbReference type="Rhea" id="RHEA:17521"/>
        <dbReference type="Rhea" id="RHEA-COMP:9681"/>
        <dbReference type="Rhea" id="RHEA-COMP:9684"/>
        <dbReference type="ChEBI" id="CHEBI:15377"/>
        <dbReference type="ChEBI" id="CHEBI:15378"/>
        <dbReference type="ChEBI" id="CHEBI:29985"/>
        <dbReference type="ChEBI" id="CHEBI:30616"/>
        <dbReference type="ChEBI" id="CHEBI:43474"/>
        <dbReference type="ChEBI" id="CHEBI:58359"/>
        <dbReference type="ChEBI" id="CHEBI:78520"/>
        <dbReference type="ChEBI" id="CHEBI:78521"/>
        <dbReference type="ChEBI" id="CHEBI:456216"/>
    </reaction>
</comment>
<dbReference type="GO" id="GO:0005524">
    <property type="term" value="F:ATP binding"/>
    <property type="evidence" value="ECO:0007669"/>
    <property type="project" value="UniProtKB-KW"/>
</dbReference>
<keyword evidence="2" id="KW-0808">Transferase</keyword>
<comment type="subunit">
    <text evidence="1">Heterotrimer of A, B and C subunits.</text>
</comment>
<dbReference type="Pfam" id="PF02686">
    <property type="entry name" value="GatC"/>
    <property type="match status" value="1"/>
</dbReference>
<keyword evidence="1" id="KW-0067">ATP-binding</keyword>
<organism evidence="2 3">
    <name type="scientific">Planctopirus hydrillae</name>
    <dbReference type="NCBI Taxonomy" id="1841610"/>
    <lineage>
        <taxon>Bacteria</taxon>
        <taxon>Pseudomonadati</taxon>
        <taxon>Planctomycetota</taxon>
        <taxon>Planctomycetia</taxon>
        <taxon>Planctomycetales</taxon>
        <taxon>Planctomycetaceae</taxon>
        <taxon>Planctopirus</taxon>
    </lineage>
</organism>
<evidence type="ECO:0000313" key="3">
    <source>
        <dbReference type="Proteomes" id="UP000094828"/>
    </source>
</evidence>
<dbReference type="GO" id="GO:0050566">
    <property type="term" value="F:asparaginyl-tRNA synthase (glutamine-hydrolyzing) activity"/>
    <property type="evidence" value="ECO:0007669"/>
    <property type="project" value="RHEA"/>
</dbReference>
<gene>
    <name evidence="1" type="primary">gatC</name>
    <name evidence="2" type="ORF">A6X21_13675</name>
</gene>
<dbReference type="InterPro" id="IPR036113">
    <property type="entry name" value="Asp/Glu-ADT_sf_sub_c"/>
</dbReference>
<dbReference type="Gene3D" id="1.10.20.60">
    <property type="entry name" value="Glu-tRNAGln amidotransferase C subunit, N-terminal domain"/>
    <property type="match status" value="1"/>
</dbReference>
<dbReference type="GO" id="GO:0050567">
    <property type="term" value="F:glutaminyl-tRNA synthase (glutamine-hydrolyzing) activity"/>
    <property type="evidence" value="ECO:0007669"/>
    <property type="project" value="UniProtKB-UniRule"/>
</dbReference>
<proteinExistence type="inferred from homology"/>
<dbReference type="AlphaFoldDB" id="A0A1C3E3V2"/>
<keyword evidence="1" id="KW-0648">Protein biosynthesis</keyword>
<dbReference type="EMBL" id="LYDR01000158">
    <property type="protein sequence ID" value="ODA27926.1"/>
    <property type="molecule type" value="Genomic_DNA"/>
</dbReference>
<name>A0A1C3E3V2_9PLAN</name>
<comment type="caution">
    <text evidence="2">The sequence shown here is derived from an EMBL/GenBank/DDBJ whole genome shotgun (WGS) entry which is preliminary data.</text>
</comment>
<dbReference type="GO" id="GO:0016740">
    <property type="term" value="F:transferase activity"/>
    <property type="evidence" value="ECO:0007669"/>
    <property type="project" value="UniProtKB-KW"/>
</dbReference>
<keyword evidence="3" id="KW-1185">Reference proteome</keyword>
<dbReference type="InterPro" id="IPR003837">
    <property type="entry name" value="GatC"/>
</dbReference>
<keyword evidence="1" id="KW-0547">Nucleotide-binding</keyword>
<dbReference type="GO" id="GO:0006450">
    <property type="term" value="P:regulation of translational fidelity"/>
    <property type="evidence" value="ECO:0007669"/>
    <property type="project" value="InterPro"/>
</dbReference>
<dbReference type="EC" id="6.3.5.-" evidence="1"/>
<dbReference type="STRING" id="1841610.A6X21_13675"/>
<dbReference type="RefSeq" id="WP_068852856.1">
    <property type="nucleotide sequence ID" value="NZ_LYDR01000158.1"/>
</dbReference>
<protein>
    <recommendedName>
        <fullName evidence="1">Aspartyl/glutamyl-tRNA(Asn/Gln) amidotransferase subunit C</fullName>
        <shortName evidence="1">Asp/Glu-ADT subunit C</shortName>
        <ecNumber evidence="1">6.3.5.-</ecNumber>
    </recommendedName>
</protein>